<sequence>MMRVLAHEMRRGEAGKAAVLAAAAGVWYLASADPATSDWIGWWNQASIKVQVYGVIVMGSLMSAAAAWSAGRAHRTGTRAWADTTPRGGLPQALLLWGAAWLWSLVAYAVLTAVAFARTAAVSEVTEPVWSPLVLALAMTGLQIAAGVAAGTLLPSRIVAPATGVFWYGAFVLLAFAPGLPVARLLPALDEHWDAAFRPHTVRLLVAAVWCAGAALVLLALPALVRRAVVGPGWAAAAPAAAALAAGGLLLASPAAGPDSFWATRTPQPAGASCVTHGRTTACLWPADRHLLPQAGAAARTVDRAVGRLPGFHHRFHETGLRPDGPEGAELPVNRPVVDRQTLTEAMLDASLPASPPGCGPHVLAETGGYPDLFLVQAVLRSRAGLPAPFYGDRFSAAVERILKAPAADQDRWLSGAATAAGACRPVPALPPAVPAVPSGAGTARAVPAVSADPGAAPPADLGATPHADAGAARPVPGPPSGPGAARPVPGPPSGPGAARP</sequence>
<dbReference type="Proteomes" id="UP001589716">
    <property type="component" value="Unassembled WGS sequence"/>
</dbReference>
<dbReference type="RefSeq" id="WP_382745607.1">
    <property type="nucleotide sequence ID" value="NZ_JBHMCT010000005.1"/>
</dbReference>
<evidence type="ECO:0008006" key="5">
    <source>
        <dbReference type="Google" id="ProtNLM"/>
    </source>
</evidence>
<proteinExistence type="predicted"/>
<evidence type="ECO:0000256" key="2">
    <source>
        <dbReference type="SAM" id="Phobius"/>
    </source>
</evidence>
<keyword evidence="2" id="KW-1133">Transmembrane helix</keyword>
<feature type="region of interest" description="Disordered" evidence="1">
    <location>
        <begin position="449"/>
        <end position="501"/>
    </location>
</feature>
<keyword evidence="4" id="KW-1185">Reference proteome</keyword>
<gene>
    <name evidence="3" type="ORF">ACFFTP_04130</name>
</gene>
<feature type="transmembrane region" description="Helical" evidence="2">
    <location>
        <begin position="165"/>
        <end position="184"/>
    </location>
</feature>
<evidence type="ECO:0000256" key="1">
    <source>
        <dbReference type="SAM" id="MobiDB-lite"/>
    </source>
</evidence>
<feature type="transmembrane region" description="Helical" evidence="2">
    <location>
        <begin position="94"/>
        <end position="117"/>
    </location>
</feature>
<comment type="caution">
    <text evidence="3">The sequence shown here is derived from an EMBL/GenBank/DDBJ whole genome shotgun (WGS) entry which is preliminary data.</text>
</comment>
<keyword evidence="2" id="KW-0472">Membrane</keyword>
<feature type="transmembrane region" description="Helical" evidence="2">
    <location>
        <begin position="52"/>
        <end position="73"/>
    </location>
</feature>
<keyword evidence="2" id="KW-0812">Transmembrane</keyword>
<name>A0ABV5QIR8_9ACTN</name>
<feature type="transmembrane region" description="Helical" evidence="2">
    <location>
        <begin position="204"/>
        <end position="225"/>
    </location>
</feature>
<feature type="transmembrane region" description="Helical" evidence="2">
    <location>
        <begin position="232"/>
        <end position="252"/>
    </location>
</feature>
<feature type="transmembrane region" description="Helical" evidence="2">
    <location>
        <begin position="129"/>
        <end position="153"/>
    </location>
</feature>
<organism evidence="3 4">
    <name type="scientific">Streptomyces roseoviridis</name>
    <dbReference type="NCBI Taxonomy" id="67361"/>
    <lineage>
        <taxon>Bacteria</taxon>
        <taxon>Bacillati</taxon>
        <taxon>Actinomycetota</taxon>
        <taxon>Actinomycetes</taxon>
        <taxon>Kitasatosporales</taxon>
        <taxon>Streptomycetaceae</taxon>
        <taxon>Streptomyces</taxon>
    </lineage>
</organism>
<dbReference type="EMBL" id="JBHMCT010000005">
    <property type="protein sequence ID" value="MFB9553384.1"/>
    <property type="molecule type" value="Genomic_DNA"/>
</dbReference>
<protein>
    <recommendedName>
        <fullName evidence="5">ABC transporter permease</fullName>
    </recommendedName>
</protein>
<feature type="compositionally biased region" description="Low complexity" evidence="1">
    <location>
        <begin position="449"/>
        <end position="475"/>
    </location>
</feature>
<evidence type="ECO:0000313" key="3">
    <source>
        <dbReference type="EMBL" id="MFB9553384.1"/>
    </source>
</evidence>
<reference evidence="3 4" key="1">
    <citation type="submission" date="2024-09" db="EMBL/GenBank/DDBJ databases">
        <authorList>
            <person name="Sun Q."/>
            <person name="Mori K."/>
        </authorList>
    </citation>
    <scope>NUCLEOTIDE SEQUENCE [LARGE SCALE GENOMIC DNA]</scope>
    <source>
        <strain evidence="3 4">JCM 4414</strain>
    </source>
</reference>
<evidence type="ECO:0000313" key="4">
    <source>
        <dbReference type="Proteomes" id="UP001589716"/>
    </source>
</evidence>
<accession>A0ABV5QIR8</accession>